<keyword evidence="2" id="KW-1003">Cell membrane</keyword>
<dbReference type="PANTHER" id="PTHR35007">
    <property type="entry name" value="INTEGRAL MEMBRANE PROTEIN-RELATED"/>
    <property type="match status" value="1"/>
</dbReference>
<keyword evidence="9" id="KW-1185">Reference proteome</keyword>
<dbReference type="InterPro" id="IPR018076">
    <property type="entry name" value="T2SS_GspF_dom"/>
</dbReference>
<dbReference type="AlphaFoldDB" id="A0A086PC59"/>
<dbReference type="PANTHER" id="PTHR35007:SF2">
    <property type="entry name" value="PILUS ASSEMBLE PROTEIN"/>
    <property type="match status" value="1"/>
</dbReference>
<comment type="subcellular location">
    <subcellularLocation>
        <location evidence="1">Cell membrane</location>
        <topology evidence="1">Multi-pass membrane protein</topology>
    </subcellularLocation>
</comment>
<dbReference type="STRING" id="76947.GCA_002080435_03419"/>
<evidence type="ECO:0000256" key="6">
    <source>
        <dbReference type="SAM" id="Phobius"/>
    </source>
</evidence>
<evidence type="ECO:0000256" key="1">
    <source>
        <dbReference type="ARBA" id="ARBA00004651"/>
    </source>
</evidence>
<evidence type="ECO:0000256" key="5">
    <source>
        <dbReference type="ARBA" id="ARBA00023136"/>
    </source>
</evidence>
<dbReference type="PATRIC" id="fig|1219045.3.peg.1190"/>
<evidence type="ECO:0000313" key="9">
    <source>
        <dbReference type="Proteomes" id="UP000024284"/>
    </source>
</evidence>
<dbReference type="eggNOG" id="COG2064">
    <property type="taxonomic scope" value="Bacteria"/>
</dbReference>
<keyword evidence="3 6" id="KW-0812">Transmembrane</keyword>
<feature type="transmembrane region" description="Helical" evidence="6">
    <location>
        <begin position="264"/>
        <end position="289"/>
    </location>
</feature>
<organism evidence="8 9">
    <name type="scientific">Sphingobium herbicidovorans (strain ATCC 700291 / DSM 11019 / CCUG 56400 / KCTC 2939 / LMG 18315 / NBRC 16415 / MH)</name>
    <name type="common">Sphingomonas herbicidovorans</name>
    <dbReference type="NCBI Taxonomy" id="1219045"/>
    <lineage>
        <taxon>Bacteria</taxon>
        <taxon>Pseudomonadati</taxon>
        <taxon>Pseudomonadota</taxon>
        <taxon>Alphaproteobacteria</taxon>
        <taxon>Sphingomonadales</taxon>
        <taxon>Sphingomonadaceae</taxon>
        <taxon>Sphingobium</taxon>
    </lineage>
</organism>
<evidence type="ECO:0000256" key="3">
    <source>
        <dbReference type="ARBA" id="ARBA00022692"/>
    </source>
</evidence>
<protein>
    <submittedName>
        <fullName evidence="8">Pilus assembly protein TadC</fullName>
    </submittedName>
</protein>
<dbReference type="Proteomes" id="UP000024284">
    <property type="component" value="Unassembled WGS sequence"/>
</dbReference>
<name>A0A086PC59_SPHHM</name>
<keyword evidence="5 6" id="KW-0472">Membrane</keyword>
<sequence length="297" mass="32496">MPPVIFLSCLIMALVGVGIAMAGARMLVADRRLEARLTRLAPTAAEPDRTGIRLPRLLGADGRDRTTLERQLQLAGFQDARAVNHFLWLRLGATGAAALAMMLVSRLVWGEWLARPLLVLIAAGLVFIGARQALTMMASARARKVTAEFPFLIDLMLMMLESGVSLDQCFRSIARDEQIAVPHHGALIGLLVADLDRGMRYELALDRWAARVAVSGAKELAALFRQAMFQGIELAPALREFAREFTQRRVARAREAMGGITVRMVVLMILFFMPALFIVLGGPPVVAIIDTLRASAQ</sequence>
<comment type="caution">
    <text evidence="8">The sequence shown here is derived from an EMBL/GenBank/DDBJ whole genome shotgun (WGS) entry which is preliminary data.</text>
</comment>
<evidence type="ECO:0000256" key="2">
    <source>
        <dbReference type="ARBA" id="ARBA00022475"/>
    </source>
</evidence>
<dbReference type="Pfam" id="PF00482">
    <property type="entry name" value="T2SSF"/>
    <property type="match status" value="1"/>
</dbReference>
<gene>
    <name evidence="8" type="ORF">BV98_001170</name>
</gene>
<feature type="transmembrane region" description="Helical" evidence="6">
    <location>
        <begin position="6"/>
        <end position="28"/>
    </location>
</feature>
<evidence type="ECO:0000259" key="7">
    <source>
        <dbReference type="Pfam" id="PF00482"/>
    </source>
</evidence>
<reference evidence="8" key="1">
    <citation type="submission" date="2014-08" db="EMBL/GenBank/DDBJ databases">
        <title>Draft genome sequences of Sphingobium herbicidovorans.</title>
        <authorList>
            <person name="Gan H.M."/>
            <person name="Gan H.Y."/>
            <person name="Savka M.A."/>
        </authorList>
    </citation>
    <scope>NUCLEOTIDE SEQUENCE [LARGE SCALE GENOMIC DNA]</scope>
    <source>
        <strain evidence="8">NBRC 16415</strain>
    </source>
</reference>
<dbReference type="GO" id="GO:0005886">
    <property type="term" value="C:plasma membrane"/>
    <property type="evidence" value="ECO:0007669"/>
    <property type="project" value="UniProtKB-SubCell"/>
</dbReference>
<accession>A0A086PC59</accession>
<keyword evidence="4 6" id="KW-1133">Transmembrane helix</keyword>
<feature type="domain" description="Type II secretion system protein GspF" evidence="7">
    <location>
        <begin position="153"/>
        <end position="280"/>
    </location>
</feature>
<dbReference type="EMBL" id="JFZA02000007">
    <property type="protein sequence ID" value="KFG90977.1"/>
    <property type="molecule type" value="Genomic_DNA"/>
</dbReference>
<proteinExistence type="predicted"/>
<feature type="transmembrane region" description="Helical" evidence="6">
    <location>
        <begin position="87"/>
        <end position="109"/>
    </location>
</feature>
<evidence type="ECO:0000256" key="4">
    <source>
        <dbReference type="ARBA" id="ARBA00022989"/>
    </source>
</evidence>
<evidence type="ECO:0000313" key="8">
    <source>
        <dbReference type="EMBL" id="KFG90977.1"/>
    </source>
</evidence>
<feature type="transmembrane region" description="Helical" evidence="6">
    <location>
        <begin position="115"/>
        <end position="134"/>
    </location>
</feature>